<evidence type="ECO:0000256" key="5">
    <source>
        <dbReference type="SAM" id="SignalP"/>
    </source>
</evidence>
<gene>
    <name evidence="7" type="ORF">GDO81_026518</name>
</gene>
<dbReference type="InterPro" id="IPR050314">
    <property type="entry name" value="Glycosyl_Hydrlase_18"/>
</dbReference>
<keyword evidence="2" id="KW-1015">Disulfide bond</keyword>
<keyword evidence="5" id="KW-0732">Signal</keyword>
<name>A0AAV6YYZ0_ENGPU</name>
<evidence type="ECO:0000256" key="4">
    <source>
        <dbReference type="RuleBase" id="RU004453"/>
    </source>
</evidence>
<reference evidence="7" key="1">
    <citation type="thesis" date="2020" institute="ProQuest LLC" country="789 East Eisenhower Parkway, Ann Arbor, MI, USA">
        <title>Comparative Genomics and Chromosome Evolution.</title>
        <authorList>
            <person name="Mudd A.B."/>
        </authorList>
    </citation>
    <scope>NUCLEOTIDE SEQUENCE</scope>
    <source>
        <strain evidence="7">237g6f4</strain>
        <tissue evidence="7">Blood</tissue>
    </source>
</reference>
<feature type="domain" description="GH18" evidence="6">
    <location>
        <begin position="22"/>
        <end position="248"/>
    </location>
</feature>
<evidence type="ECO:0000256" key="3">
    <source>
        <dbReference type="ARBA" id="ARBA00023295"/>
    </source>
</evidence>
<dbReference type="InterPro" id="IPR017853">
    <property type="entry name" value="GH"/>
</dbReference>
<dbReference type="FunFam" id="3.20.20.80:FF:000007">
    <property type="entry name" value="Acidic mammalian chitinase"/>
    <property type="match status" value="1"/>
</dbReference>
<dbReference type="GO" id="GO:0005975">
    <property type="term" value="P:carbohydrate metabolic process"/>
    <property type="evidence" value="ECO:0007669"/>
    <property type="project" value="InterPro"/>
</dbReference>
<dbReference type="SUPFAM" id="SSF51445">
    <property type="entry name" value="(Trans)glycosidases"/>
    <property type="match status" value="1"/>
</dbReference>
<dbReference type="GO" id="GO:0005576">
    <property type="term" value="C:extracellular region"/>
    <property type="evidence" value="ECO:0007669"/>
    <property type="project" value="TreeGrafter"/>
</dbReference>
<keyword evidence="3" id="KW-0326">Glycosidase</keyword>
<evidence type="ECO:0000256" key="2">
    <source>
        <dbReference type="ARBA" id="ARBA00023157"/>
    </source>
</evidence>
<dbReference type="AlphaFoldDB" id="A0AAV6YYZ0"/>
<dbReference type="Pfam" id="PF00704">
    <property type="entry name" value="Glyco_hydro_18"/>
    <property type="match status" value="1"/>
</dbReference>
<dbReference type="PROSITE" id="PS01095">
    <property type="entry name" value="GH18_1"/>
    <property type="match status" value="1"/>
</dbReference>
<evidence type="ECO:0000256" key="1">
    <source>
        <dbReference type="ARBA" id="ARBA00022801"/>
    </source>
</evidence>
<accession>A0AAV6YYZ0</accession>
<dbReference type="PANTHER" id="PTHR11177">
    <property type="entry name" value="CHITINASE"/>
    <property type="match status" value="1"/>
</dbReference>
<dbReference type="GO" id="GO:0004568">
    <property type="term" value="F:chitinase activity"/>
    <property type="evidence" value="ECO:0007669"/>
    <property type="project" value="UniProtKB-ARBA"/>
</dbReference>
<evidence type="ECO:0000313" key="7">
    <source>
        <dbReference type="EMBL" id="KAG8542547.1"/>
    </source>
</evidence>
<dbReference type="SMART" id="SM00636">
    <property type="entry name" value="Glyco_18"/>
    <property type="match status" value="1"/>
</dbReference>
<dbReference type="InterPro" id="IPR001223">
    <property type="entry name" value="Glyco_hydro18_cat"/>
</dbReference>
<organism evidence="7 8">
    <name type="scientific">Engystomops pustulosus</name>
    <name type="common">Tungara frog</name>
    <name type="synonym">Physalaemus pustulosus</name>
    <dbReference type="NCBI Taxonomy" id="76066"/>
    <lineage>
        <taxon>Eukaryota</taxon>
        <taxon>Metazoa</taxon>
        <taxon>Chordata</taxon>
        <taxon>Craniata</taxon>
        <taxon>Vertebrata</taxon>
        <taxon>Euteleostomi</taxon>
        <taxon>Amphibia</taxon>
        <taxon>Batrachia</taxon>
        <taxon>Anura</taxon>
        <taxon>Neobatrachia</taxon>
        <taxon>Hyloidea</taxon>
        <taxon>Leptodactylidae</taxon>
        <taxon>Leiuperinae</taxon>
        <taxon>Engystomops</taxon>
    </lineage>
</organism>
<comment type="similarity">
    <text evidence="4">Belongs to the glycosyl hydrolase 18 family.</text>
</comment>
<keyword evidence="8" id="KW-1185">Reference proteome</keyword>
<comment type="caution">
    <text evidence="7">The sequence shown here is derived from an EMBL/GenBank/DDBJ whole genome shotgun (WGS) entry which is preliminary data.</text>
</comment>
<dbReference type="InterPro" id="IPR001579">
    <property type="entry name" value="Glyco_hydro_18_chit_AS"/>
</dbReference>
<proteinExistence type="inferred from homology"/>
<dbReference type="GO" id="GO:0008061">
    <property type="term" value="F:chitin binding"/>
    <property type="evidence" value="ECO:0007669"/>
    <property type="project" value="InterPro"/>
</dbReference>
<feature type="chain" id="PRO_5043395099" description="GH18 domain-containing protein" evidence="5">
    <location>
        <begin position="22"/>
        <end position="248"/>
    </location>
</feature>
<dbReference type="Proteomes" id="UP000824782">
    <property type="component" value="Unassembled WGS sequence"/>
</dbReference>
<dbReference type="PROSITE" id="PS51910">
    <property type="entry name" value="GH18_2"/>
    <property type="match status" value="1"/>
</dbReference>
<sequence length="248" mass="27906">MAKVILCTVLALALGVQFGSAYELICYFTNWAQYRPGLGKFNTNNIDACLCTHLIYAYAGISNNKVTALEWNDVNQYNAIKSLKNRNSDLKTLVSLGGWSFGTKPFMSMVSTSKNRQTFIASAIEFLRKYDFDGLDIDWEYPGSRGSLPRDKQLFTILVQEIRRAFEKEAVTTKRPRLLLTAAVASSINNIQSSYQIQQIAEALDFINIMTYDLHGSWEGYTGENSPLFGNSRESRTLNIVSITNMTL</sequence>
<dbReference type="InterPro" id="IPR011583">
    <property type="entry name" value="Chitinase_II/V-like_cat"/>
</dbReference>
<evidence type="ECO:0000313" key="8">
    <source>
        <dbReference type="Proteomes" id="UP000824782"/>
    </source>
</evidence>
<dbReference type="PANTHER" id="PTHR11177:SF317">
    <property type="entry name" value="CHITINASE 12-RELATED"/>
    <property type="match status" value="1"/>
</dbReference>
<dbReference type="EMBL" id="WNYA01004811">
    <property type="protein sequence ID" value="KAG8542547.1"/>
    <property type="molecule type" value="Genomic_DNA"/>
</dbReference>
<dbReference type="GO" id="GO:0006032">
    <property type="term" value="P:chitin catabolic process"/>
    <property type="evidence" value="ECO:0007669"/>
    <property type="project" value="UniProtKB-ARBA"/>
</dbReference>
<dbReference type="Gene3D" id="3.20.20.80">
    <property type="entry name" value="Glycosidases"/>
    <property type="match status" value="1"/>
</dbReference>
<protein>
    <recommendedName>
        <fullName evidence="6">GH18 domain-containing protein</fullName>
    </recommendedName>
</protein>
<keyword evidence="1" id="KW-0378">Hydrolase</keyword>
<evidence type="ECO:0000259" key="6">
    <source>
        <dbReference type="PROSITE" id="PS51910"/>
    </source>
</evidence>
<feature type="signal peptide" evidence="5">
    <location>
        <begin position="1"/>
        <end position="21"/>
    </location>
</feature>